<dbReference type="InterPro" id="IPR006073">
    <property type="entry name" value="GTP-bd"/>
</dbReference>
<evidence type="ECO:0000313" key="3">
    <source>
        <dbReference type="Proteomes" id="UP000299794"/>
    </source>
</evidence>
<accession>A0A4P5ZI44</accession>
<dbReference type="Proteomes" id="UP000299794">
    <property type="component" value="Unassembled WGS sequence"/>
</dbReference>
<dbReference type="InterPro" id="IPR027417">
    <property type="entry name" value="P-loop_NTPase"/>
</dbReference>
<dbReference type="SUPFAM" id="SSF52540">
    <property type="entry name" value="P-loop containing nucleoside triphosphate hydrolases"/>
    <property type="match status" value="1"/>
</dbReference>
<dbReference type="Gene3D" id="3.40.50.300">
    <property type="entry name" value="P-loop containing nucleotide triphosphate hydrolases"/>
    <property type="match status" value="1"/>
</dbReference>
<gene>
    <name evidence="2" type="primary">hflX</name>
    <name evidence="2" type="ORF">PA905_42490</name>
</gene>
<dbReference type="AlphaFoldDB" id="A0A4P5ZI44"/>
<organism evidence="2 3">
    <name type="scientific">Planktothrix agardhii CCAP 1459/11A</name>
    <dbReference type="NCBI Taxonomy" id="282420"/>
    <lineage>
        <taxon>Bacteria</taxon>
        <taxon>Bacillati</taxon>
        <taxon>Cyanobacteriota</taxon>
        <taxon>Cyanophyceae</taxon>
        <taxon>Oscillatoriophycideae</taxon>
        <taxon>Oscillatoriales</taxon>
        <taxon>Microcoleaceae</taxon>
        <taxon>Planktothrix</taxon>
    </lineage>
</organism>
<dbReference type="RefSeq" id="WP_141295885.1">
    <property type="nucleotide sequence ID" value="NZ_BJCD01000067.1"/>
</dbReference>
<evidence type="ECO:0000259" key="1">
    <source>
        <dbReference type="Pfam" id="PF01926"/>
    </source>
</evidence>
<dbReference type="EMBL" id="BJCD01000067">
    <property type="protein sequence ID" value="GDZ95818.1"/>
    <property type="molecule type" value="Genomic_DNA"/>
</dbReference>
<dbReference type="Pfam" id="PF01926">
    <property type="entry name" value="MMR_HSR1"/>
    <property type="match status" value="1"/>
</dbReference>
<sequence>MTDFTSLSDIKDSLIRALETLPEETILLADEAGSTFAKANLVENVQQDIERLESFWEFLHDYRNTKVIALVGMVNAGKSALGNHLLNLGESGVFQEASIRETSQAQEAKIDEETVIIDLPGLGSVLCEEDDTIVKGIIRRANLLLLVFDVSYPIPRHFYEFLKSNEVLKSKALQRIVIVINKIDCLSDLPEKFKQKQIQSYINFLSHGNEKMEFEGIARLFDYEIPIVSFSVAEARRYSNSDRERQLRQVIYESLEVNSNSAINRAEVELVEVVSKYSIVIASYIALRKREEKLGEQMTAKIQTVIGQINESINREVTTLDNRIGRIRGSFIQELRNYQTTGNERFWQGDNFKWKKNKSIQCRDRYQNEIASEFQIFVSNLRSNILIVARNLVGTFQISEPSSESITSNLKSSVYEIWDAFDDYWFFDEDEDAYNRSIEQSNQYYNRAANEIDNWLTQFQKNISENIFTNLTKINIVEEYYFYKNHADSLESFCDVFTSID</sequence>
<dbReference type="GO" id="GO:0005525">
    <property type="term" value="F:GTP binding"/>
    <property type="evidence" value="ECO:0007669"/>
    <property type="project" value="InterPro"/>
</dbReference>
<reference evidence="3" key="1">
    <citation type="submission" date="2019-02" db="EMBL/GenBank/DDBJ databases">
        <title>Draft genome sequence of Planktothrix agardhii NIES-905.</title>
        <authorList>
            <person name="Yamaguchi H."/>
            <person name="Suzuki S."/>
            <person name="Kawachi M."/>
        </authorList>
    </citation>
    <scope>NUCLEOTIDE SEQUENCE [LARGE SCALE GENOMIC DNA]</scope>
    <source>
        <strain evidence="3">CCAP 1459/11A</strain>
    </source>
</reference>
<comment type="caution">
    <text evidence="2">The sequence shown here is derived from an EMBL/GenBank/DDBJ whole genome shotgun (WGS) entry which is preliminary data.</text>
</comment>
<evidence type="ECO:0000313" key="2">
    <source>
        <dbReference type="EMBL" id="GDZ95818.1"/>
    </source>
</evidence>
<name>A0A4P5ZI44_PLAAG</name>
<protein>
    <submittedName>
        <fullName evidence="2">GTPase HflX</fullName>
    </submittedName>
</protein>
<feature type="domain" description="G" evidence="1">
    <location>
        <begin position="68"/>
        <end position="182"/>
    </location>
</feature>
<proteinExistence type="predicted"/>